<dbReference type="EMBL" id="CP120682">
    <property type="protein sequence ID" value="WKN36359.1"/>
    <property type="molecule type" value="Genomic_DNA"/>
</dbReference>
<dbReference type="InterPro" id="IPR019292">
    <property type="entry name" value="McrC"/>
</dbReference>
<accession>A0AA49GS95</accession>
<name>A0AA49GS95_9BACT</name>
<sequence>MQLPKPIITVYEHEVLTIDTQRQGSTFKSKHLHQLAQLQSRLPATIYRLEYQAVRFSSIVGVIQLPDLIIEILPKVSQQTKPAQVRLAWTQLLQSSGFLPYLGEPYPQLLTQPGSLAQVLQTAFIKEVESLLRQGLVKQYRSSEANQPFLRGKLLLSQQIRHNLIRQERFYVRSQQHQLDHPLNQRLKQALRIIEATGEHLPLVPHLLSQFRLVKNFPLNHPWKKPALNHLSQSYEKAISLAELICKGYLGGAFVGNDYGFSLLFDMNRVFETLIHGYLLKLSKAYGWHLQYQPDQTFWHNKRLRPDFVIDLPGKKRVVIDTKWKILVQPEPNDEDLRQIFAYTQVFQAQRGILLYPDVYHLTPTLQAFPLPAAQTASCEIQFVSLLEKPAQQLIDLLKLST</sequence>
<organism evidence="1">
    <name type="scientific">Roseihalotalea indica</name>
    <dbReference type="NCBI Taxonomy" id="2867963"/>
    <lineage>
        <taxon>Bacteria</taxon>
        <taxon>Pseudomonadati</taxon>
        <taxon>Bacteroidota</taxon>
        <taxon>Cytophagia</taxon>
        <taxon>Cytophagales</taxon>
        <taxon>Catalimonadaceae</taxon>
        <taxon>Roseihalotalea</taxon>
    </lineage>
</organism>
<protein>
    <submittedName>
        <fullName evidence="1">McrC family protein</fullName>
    </submittedName>
</protein>
<gene>
    <name evidence="1" type="ORF">K4G66_28780</name>
</gene>
<dbReference type="Pfam" id="PF10117">
    <property type="entry name" value="McrBC"/>
    <property type="match status" value="1"/>
</dbReference>
<reference evidence="1" key="1">
    <citation type="journal article" date="2023" name="Comput. Struct. Biotechnol. J.">
        <title>Discovery of a novel marine Bacteroidetes with a rich repertoire of carbohydrate-active enzymes.</title>
        <authorList>
            <person name="Chen B."/>
            <person name="Liu G."/>
            <person name="Chen Q."/>
            <person name="Wang H."/>
            <person name="Liu L."/>
            <person name="Tang K."/>
        </authorList>
    </citation>
    <scope>NUCLEOTIDE SEQUENCE</scope>
    <source>
        <strain evidence="1">TK19036</strain>
    </source>
</reference>
<proteinExistence type="predicted"/>
<reference evidence="1" key="2">
    <citation type="journal article" date="2024" name="Antonie Van Leeuwenhoek">
        <title>Roseihalotalea indica gen. nov., sp. nov., a halophilic Bacteroidetes from mesopelagic Southwest Indian Ocean with higher carbohydrate metabolic potential.</title>
        <authorList>
            <person name="Chen B."/>
            <person name="Zhang M."/>
            <person name="Lin D."/>
            <person name="Ye J."/>
            <person name="Tang K."/>
        </authorList>
    </citation>
    <scope>NUCLEOTIDE SEQUENCE</scope>
    <source>
        <strain evidence="1">TK19036</strain>
    </source>
</reference>
<dbReference type="AlphaFoldDB" id="A0AA49GS95"/>
<dbReference type="PANTHER" id="PTHR38733:SF1">
    <property type="entry name" value="TYPE IV METHYL-DIRECTED RESTRICTION ENZYME ECOKMCRBC"/>
    <property type="match status" value="1"/>
</dbReference>
<dbReference type="REBASE" id="755975">
    <property type="entry name" value="Tsp36McrBCP"/>
</dbReference>
<evidence type="ECO:0000313" key="1">
    <source>
        <dbReference type="EMBL" id="WKN36359.1"/>
    </source>
</evidence>
<dbReference type="PANTHER" id="PTHR38733">
    <property type="entry name" value="PROTEIN MCRC"/>
    <property type="match status" value="1"/>
</dbReference>